<dbReference type="InterPro" id="IPR017853">
    <property type="entry name" value="GH"/>
</dbReference>
<evidence type="ECO:0000256" key="1">
    <source>
        <dbReference type="SAM" id="SignalP"/>
    </source>
</evidence>
<sequence length="604" mass="69916">MNIIKSVFLVFAFFFLDAPMWAQNPVDQNFSDKITGQDEFPETYSEISNPIPTPVHLWQNKRQNVIGWGNTDTRYKKEEPARVGDISNKVEMTGWKGERVSAQFVVSAVKSPLELSFEVSDLVHNSNKKWRIEQRTISTGFVRYVMTDELNKDKKGACGHRNAKDFDSTLVADPIDHLTKSLLIPKNSTRPGWVKIWIPQNAFPGSYTGTLKVLDGKKVIKKLRIEINVKDRKIPTPQKWRFHLDLWQNPYAAARYYQTELWSKAHFEAMEKDIQHYANAGGKSITASIMNKPWNGQTYDPFQSMVTWKRKINGQWEFGFTAFDKWVEFIIKMGVDKQINCYSMVPWRLSFEYFDEASNSMKIVETEPGEKEYEEMWGAMLTSFAAHLKEKGWFHKTYISMDERPMEVMQETIKVIKAADANFKISFAGGNHPELYEEIDDYCLSMEESFPQEVKEERKNNSKISTFYTSCAHAAPNSFTFSPPAESEWYGWYAASQGLDGYLRWAYASWVKEPLLDSRFTTWAAGDTYFVYPGGRTSIRFEKLLAGIQAYEKILILKEEFRNTNNQKALKELEEILHLFSNNNFDQTTASEVIEKAKLVINSF</sequence>
<evidence type="ECO:0000259" key="2">
    <source>
        <dbReference type="Pfam" id="PF13320"/>
    </source>
</evidence>
<comment type="caution">
    <text evidence="4">The sequence shown here is derived from an EMBL/GenBank/DDBJ whole genome shotgun (WGS) entry which is preliminary data.</text>
</comment>
<dbReference type="AlphaFoldDB" id="A0A9X3CVX4"/>
<feature type="domain" description="Glycoside hydrolase 123 catalytic" evidence="2">
    <location>
        <begin position="247"/>
        <end position="557"/>
    </location>
</feature>
<dbReference type="RefSeq" id="WP_266068964.1">
    <property type="nucleotide sequence ID" value="NZ_JAPJDA010000008.1"/>
</dbReference>
<dbReference type="EMBL" id="JAPJDA010000008">
    <property type="protein sequence ID" value="MCX2837721.1"/>
    <property type="molecule type" value="Genomic_DNA"/>
</dbReference>
<name>A0A9X3CVX4_9FLAO</name>
<proteinExistence type="predicted"/>
<feature type="domain" description="Glycoside hydrolase 123 N-terminal" evidence="3">
    <location>
        <begin position="68"/>
        <end position="214"/>
    </location>
</feature>
<dbReference type="Pfam" id="PF22680">
    <property type="entry name" value="Glyco_hydro_123_N_2"/>
    <property type="match status" value="1"/>
</dbReference>
<keyword evidence="5" id="KW-1185">Reference proteome</keyword>
<dbReference type="InterPro" id="IPR053850">
    <property type="entry name" value="Glyco_hydro_123_N_2"/>
</dbReference>
<protein>
    <submittedName>
        <fullName evidence="4">DUF4091 domain-containing protein</fullName>
    </submittedName>
</protein>
<evidence type="ECO:0000259" key="3">
    <source>
        <dbReference type="Pfam" id="PF22680"/>
    </source>
</evidence>
<feature type="signal peptide" evidence="1">
    <location>
        <begin position="1"/>
        <end position="22"/>
    </location>
</feature>
<dbReference type="Pfam" id="PF13320">
    <property type="entry name" value="GH123_cat"/>
    <property type="match status" value="1"/>
</dbReference>
<dbReference type="InterPro" id="IPR025150">
    <property type="entry name" value="GH123_cat"/>
</dbReference>
<dbReference type="SUPFAM" id="SSF51445">
    <property type="entry name" value="(Trans)glycosidases"/>
    <property type="match status" value="1"/>
</dbReference>
<gene>
    <name evidence="4" type="ORF">OQ279_06100</name>
</gene>
<feature type="chain" id="PRO_5040908724" evidence="1">
    <location>
        <begin position="23"/>
        <end position="604"/>
    </location>
</feature>
<accession>A0A9X3CVX4</accession>
<evidence type="ECO:0000313" key="5">
    <source>
        <dbReference type="Proteomes" id="UP001148482"/>
    </source>
</evidence>
<dbReference type="Proteomes" id="UP001148482">
    <property type="component" value="Unassembled WGS sequence"/>
</dbReference>
<reference evidence="4" key="1">
    <citation type="submission" date="2022-11" db="EMBL/GenBank/DDBJ databases">
        <title>Salinimicrobium profundisediminis sp. nov., isolated from deep-sea sediment of the Mariana Trench.</title>
        <authorList>
            <person name="Fu H."/>
        </authorList>
    </citation>
    <scope>NUCLEOTIDE SEQUENCE</scope>
    <source>
        <strain evidence="4">MT39</strain>
    </source>
</reference>
<evidence type="ECO:0000313" key="4">
    <source>
        <dbReference type="EMBL" id="MCX2837721.1"/>
    </source>
</evidence>
<keyword evidence="1" id="KW-0732">Signal</keyword>
<organism evidence="4 5">
    <name type="scientific">Salinimicrobium profundisediminis</name>
    <dbReference type="NCBI Taxonomy" id="2994553"/>
    <lineage>
        <taxon>Bacteria</taxon>
        <taxon>Pseudomonadati</taxon>
        <taxon>Bacteroidota</taxon>
        <taxon>Flavobacteriia</taxon>
        <taxon>Flavobacteriales</taxon>
        <taxon>Flavobacteriaceae</taxon>
        <taxon>Salinimicrobium</taxon>
    </lineage>
</organism>